<evidence type="ECO:0000256" key="16">
    <source>
        <dbReference type="PIRSR" id="PIRSR017205-1"/>
    </source>
</evidence>
<evidence type="ECO:0000256" key="4">
    <source>
        <dbReference type="ARBA" id="ARBA00011802"/>
    </source>
</evidence>
<evidence type="ECO:0000256" key="1">
    <source>
        <dbReference type="ARBA" id="ARBA00001974"/>
    </source>
</evidence>
<evidence type="ECO:0000256" key="10">
    <source>
        <dbReference type="ARBA" id="ARBA00022982"/>
    </source>
</evidence>
<evidence type="ECO:0000256" key="8">
    <source>
        <dbReference type="ARBA" id="ARBA00022824"/>
    </source>
</evidence>
<keyword evidence="9 17" id="KW-0274">FAD</keyword>
<dbReference type="PANTHER" id="PTHR12613">
    <property type="entry name" value="ERO1-RELATED"/>
    <property type="match status" value="1"/>
</dbReference>
<evidence type="ECO:0000256" key="11">
    <source>
        <dbReference type="ARBA" id="ARBA00023002"/>
    </source>
</evidence>
<comment type="caution">
    <text evidence="21">The sequence shown here is derived from an EMBL/GenBank/DDBJ whole genome shotgun (WGS) entry which is preliminary data.</text>
</comment>
<dbReference type="GO" id="GO:0071949">
    <property type="term" value="F:FAD binding"/>
    <property type="evidence" value="ECO:0007669"/>
    <property type="project" value="InterPro"/>
</dbReference>
<evidence type="ECO:0000256" key="9">
    <source>
        <dbReference type="ARBA" id="ARBA00022827"/>
    </source>
</evidence>
<dbReference type="InterPro" id="IPR007266">
    <property type="entry name" value="Ero1"/>
</dbReference>
<feature type="active site" evidence="16">
    <location>
        <position position="388"/>
    </location>
</feature>
<feature type="region of interest" description="Disordered" evidence="19">
    <location>
        <begin position="453"/>
        <end position="479"/>
    </location>
</feature>
<evidence type="ECO:0000256" key="14">
    <source>
        <dbReference type="ARBA" id="ARBA00023180"/>
    </source>
</evidence>
<evidence type="ECO:0000256" key="5">
    <source>
        <dbReference type="ARBA" id="ARBA00022448"/>
    </source>
</evidence>
<name>A0A1D1UYX9_RAMVA</name>
<feature type="active site" description="Nucleophile" evidence="16">
    <location>
        <position position="385"/>
    </location>
</feature>
<keyword evidence="13 18" id="KW-1015">Disulfide bond</keyword>
<feature type="binding site" evidence="17">
    <location>
        <position position="200"/>
    </location>
    <ligand>
        <name>FAD</name>
        <dbReference type="ChEBI" id="CHEBI:57692"/>
    </ligand>
</feature>
<dbReference type="InterPro" id="IPR037192">
    <property type="entry name" value="ERO1-like_sf"/>
</dbReference>
<proteinExistence type="inferred from homology"/>
<evidence type="ECO:0000256" key="17">
    <source>
        <dbReference type="PIRSR" id="PIRSR017205-2"/>
    </source>
</evidence>
<keyword evidence="12" id="KW-0472">Membrane</keyword>
<dbReference type="PIRSF" id="PIRSF017205">
    <property type="entry name" value="ERO1"/>
    <property type="match status" value="1"/>
</dbReference>
<dbReference type="GO" id="GO:0016972">
    <property type="term" value="F:thiol oxidase activity"/>
    <property type="evidence" value="ECO:0007669"/>
    <property type="project" value="InterPro"/>
</dbReference>
<evidence type="ECO:0000256" key="6">
    <source>
        <dbReference type="ARBA" id="ARBA00022630"/>
    </source>
</evidence>
<organism evidence="21 22">
    <name type="scientific">Ramazzottius varieornatus</name>
    <name type="common">Water bear</name>
    <name type="synonym">Tardigrade</name>
    <dbReference type="NCBI Taxonomy" id="947166"/>
    <lineage>
        <taxon>Eukaryota</taxon>
        <taxon>Metazoa</taxon>
        <taxon>Ecdysozoa</taxon>
        <taxon>Tardigrada</taxon>
        <taxon>Eutardigrada</taxon>
        <taxon>Parachela</taxon>
        <taxon>Hypsibioidea</taxon>
        <taxon>Ramazzottiidae</taxon>
        <taxon>Ramazzottius</taxon>
    </lineage>
</organism>
<keyword evidence="11" id="KW-0560">Oxidoreductase</keyword>
<comment type="cofactor">
    <cofactor evidence="1 17">
        <name>FAD</name>
        <dbReference type="ChEBI" id="CHEBI:57692"/>
    </cofactor>
</comment>
<protein>
    <submittedName>
        <fullName evidence="21">Uncharacterized protein</fullName>
    </submittedName>
</protein>
<dbReference type="AlphaFoldDB" id="A0A1D1UYX9"/>
<keyword evidence="7 20" id="KW-0732">Signal</keyword>
<dbReference type="OrthoDB" id="269384at2759"/>
<gene>
    <name evidence="21" type="primary">RvY_05545-1</name>
    <name evidence="21" type="synonym">RvY_05545.1</name>
    <name evidence="21" type="ORF">RvY_05545</name>
</gene>
<dbReference type="SUPFAM" id="SSF110019">
    <property type="entry name" value="ERO1-like"/>
    <property type="match status" value="1"/>
</dbReference>
<evidence type="ECO:0000256" key="18">
    <source>
        <dbReference type="PIRSR" id="PIRSR017205-3"/>
    </source>
</evidence>
<evidence type="ECO:0000256" key="7">
    <source>
        <dbReference type="ARBA" id="ARBA00022729"/>
    </source>
</evidence>
<dbReference type="PANTHER" id="PTHR12613:SF0">
    <property type="entry name" value="ERO1-LIKE PROTEIN"/>
    <property type="match status" value="1"/>
</dbReference>
<evidence type="ECO:0000256" key="15">
    <source>
        <dbReference type="ARBA" id="ARBA00023284"/>
    </source>
</evidence>
<feature type="chain" id="PRO_5008897799" evidence="20">
    <location>
        <begin position="24"/>
        <end position="479"/>
    </location>
</feature>
<accession>A0A1D1UYX9</accession>
<evidence type="ECO:0000313" key="21">
    <source>
        <dbReference type="EMBL" id="GAU93635.1"/>
    </source>
</evidence>
<dbReference type="Pfam" id="PF04137">
    <property type="entry name" value="ERO1"/>
    <property type="match status" value="1"/>
</dbReference>
<feature type="signal peptide" evidence="20">
    <location>
        <begin position="1"/>
        <end position="23"/>
    </location>
</feature>
<feature type="disulfide bond" description="Redox-active" evidence="18">
    <location>
        <begin position="109"/>
        <end position="114"/>
    </location>
</feature>
<keyword evidence="6" id="KW-0285">Flavoprotein</keyword>
<dbReference type="STRING" id="947166.A0A1D1UYX9"/>
<feature type="disulfide bond" description="Redox-active" evidence="18">
    <location>
        <begin position="385"/>
        <end position="388"/>
    </location>
</feature>
<evidence type="ECO:0000313" key="22">
    <source>
        <dbReference type="Proteomes" id="UP000186922"/>
    </source>
</evidence>
<keyword evidence="5" id="KW-0813">Transport</keyword>
<keyword evidence="15" id="KW-0676">Redox-active center</keyword>
<feature type="binding site" evidence="17">
    <location>
        <position position="284"/>
    </location>
    <ligand>
        <name>FAD</name>
        <dbReference type="ChEBI" id="CHEBI:57692"/>
    </ligand>
</feature>
<dbReference type="Proteomes" id="UP000186922">
    <property type="component" value="Unassembled WGS sequence"/>
</dbReference>
<feature type="binding site" evidence="17">
    <location>
        <position position="213"/>
    </location>
    <ligand>
        <name>FAD</name>
        <dbReference type="ChEBI" id="CHEBI:57692"/>
    </ligand>
</feature>
<keyword evidence="14" id="KW-0325">Glycoprotein</keyword>
<keyword evidence="22" id="KW-1185">Reference proteome</keyword>
<evidence type="ECO:0000256" key="12">
    <source>
        <dbReference type="ARBA" id="ARBA00023136"/>
    </source>
</evidence>
<dbReference type="GO" id="GO:0015035">
    <property type="term" value="F:protein-disulfide reductase activity"/>
    <property type="evidence" value="ECO:0007669"/>
    <property type="project" value="InterPro"/>
</dbReference>
<keyword evidence="10" id="KW-0249">Electron transport</keyword>
<keyword evidence="8" id="KW-0256">Endoplasmic reticulum</keyword>
<comment type="subunit">
    <text evidence="4">May function both as a monomer and a homodimer.</text>
</comment>
<sequence length="479" mass="54988">MVNVRGVTRMVFAFLLLLSIATASRDGHQHSAECGHYHVPAPEDGKTGDCICSSNIDVIPCECDEHSLETFNKQTVNPLLQQMMGRVFFRYFKVNLERECPFWVDHDRCSIRDCAVETCTREELPVSLRSLPSAKTPSQGQMDKACAMEKELSSVDTSLTNEQKVDVSNWEGLNDDNFCVMDDEDSSDCTYIDLSKNPERYTGYSGPPANRIWRAIYEENCFKPSEEFSAYSLARAMQLETCVEKKAFYRLISGLHSSISMHLCAEYLHPFGRWGPNYEEFFRRFDDSVTDNEGSSRVRNLYFTYSMVLRAVLKASPRLYAEQFYTGDPVDDELIRKDIRQFLHSLSHFRLRFDEHKLFCGDHIHKEQFRHHFRNISRIMDCVGCEKCRLWGKVQTQGIGTALKILFSDTAHMENLNLKRSEIVSLWNTLGRLSSSLIHLEMFKKALEAKPELAQPSPNEPNVIPFAPSAPVSSNRFEL</sequence>
<evidence type="ECO:0000256" key="19">
    <source>
        <dbReference type="SAM" id="MobiDB-lite"/>
    </source>
</evidence>
<dbReference type="GO" id="GO:0034975">
    <property type="term" value="P:protein folding in endoplasmic reticulum"/>
    <property type="evidence" value="ECO:0007669"/>
    <property type="project" value="InterPro"/>
</dbReference>
<dbReference type="EMBL" id="BDGG01000002">
    <property type="protein sequence ID" value="GAU93635.1"/>
    <property type="molecule type" value="Genomic_DNA"/>
</dbReference>
<evidence type="ECO:0000256" key="13">
    <source>
        <dbReference type="ARBA" id="ARBA00023157"/>
    </source>
</evidence>
<comment type="similarity">
    <text evidence="3">Belongs to the EROs family.</text>
</comment>
<reference evidence="21 22" key="1">
    <citation type="journal article" date="2016" name="Nat. Commun.">
        <title>Extremotolerant tardigrade genome and improved radiotolerance of human cultured cells by tardigrade-unique protein.</title>
        <authorList>
            <person name="Hashimoto T."/>
            <person name="Horikawa D.D."/>
            <person name="Saito Y."/>
            <person name="Kuwahara H."/>
            <person name="Kozuka-Hata H."/>
            <person name="Shin-I T."/>
            <person name="Minakuchi Y."/>
            <person name="Ohishi K."/>
            <person name="Motoyama A."/>
            <person name="Aizu T."/>
            <person name="Enomoto A."/>
            <person name="Kondo K."/>
            <person name="Tanaka S."/>
            <person name="Hara Y."/>
            <person name="Koshikawa S."/>
            <person name="Sagara H."/>
            <person name="Miura T."/>
            <person name="Yokobori S."/>
            <person name="Miyagawa K."/>
            <person name="Suzuki Y."/>
            <person name="Kubo T."/>
            <person name="Oyama M."/>
            <person name="Kohara Y."/>
            <person name="Fujiyama A."/>
            <person name="Arakawa K."/>
            <person name="Katayama T."/>
            <person name="Toyoda A."/>
            <person name="Kunieda T."/>
        </authorList>
    </citation>
    <scope>NUCLEOTIDE SEQUENCE [LARGE SCALE GENOMIC DNA]</scope>
    <source>
        <strain evidence="21 22">YOKOZUNA-1</strain>
    </source>
</reference>
<evidence type="ECO:0000256" key="3">
    <source>
        <dbReference type="ARBA" id="ARBA00008277"/>
    </source>
</evidence>
<feature type="binding site" evidence="17">
    <location>
        <position position="253"/>
    </location>
    <ligand>
        <name>FAD</name>
        <dbReference type="ChEBI" id="CHEBI:57692"/>
    </ligand>
</feature>
<comment type="subcellular location">
    <subcellularLocation>
        <location evidence="2">Endoplasmic reticulum membrane</location>
        <topology evidence="2">Peripheral membrane protein</topology>
        <orientation evidence="2">Lumenal side</orientation>
    </subcellularLocation>
</comment>
<evidence type="ECO:0000256" key="2">
    <source>
        <dbReference type="ARBA" id="ARBA00004367"/>
    </source>
</evidence>
<feature type="binding site" evidence="17">
    <location>
        <position position="202"/>
    </location>
    <ligand>
        <name>FAD</name>
        <dbReference type="ChEBI" id="CHEBI:57692"/>
    </ligand>
</feature>
<feature type="binding site" evidence="17">
    <location>
        <position position="256"/>
    </location>
    <ligand>
        <name>FAD</name>
        <dbReference type="ChEBI" id="CHEBI:57692"/>
    </ligand>
</feature>
<dbReference type="GO" id="GO:0005789">
    <property type="term" value="C:endoplasmic reticulum membrane"/>
    <property type="evidence" value="ECO:0007669"/>
    <property type="project" value="UniProtKB-SubCell"/>
</dbReference>
<evidence type="ECO:0000256" key="20">
    <source>
        <dbReference type="SAM" id="SignalP"/>
    </source>
</evidence>